<dbReference type="Gene3D" id="3.30.530.20">
    <property type="match status" value="1"/>
</dbReference>
<dbReference type="AlphaFoldDB" id="A0A2M6WVY0"/>
<reference evidence="2" key="1">
    <citation type="submission" date="2017-09" db="EMBL/GenBank/DDBJ databases">
        <title>Depth-based differentiation of microbial function through sediment-hosted aquifers and enrichment of novel symbionts in the deep terrestrial subsurface.</title>
        <authorList>
            <person name="Probst A.J."/>
            <person name="Ladd B."/>
            <person name="Jarett J.K."/>
            <person name="Geller-Mcgrath D.E."/>
            <person name="Sieber C.M.K."/>
            <person name="Emerson J.B."/>
            <person name="Anantharaman K."/>
            <person name="Thomas B.C."/>
            <person name="Malmstrom R."/>
            <person name="Stieglmeier M."/>
            <person name="Klingl A."/>
            <person name="Woyke T."/>
            <person name="Ryan C.M."/>
            <person name="Banfield J.F."/>
        </authorList>
    </citation>
    <scope>NUCLEOTIDE SEQUENCE [LARGE SCALE GENOMIC DNA]</scope>
</reference>
<dbReference type="SUPFAM" id="SSF55961">
    <property type="entry name" value="Bet v1-like"/>
    <property type="match status" value="1"/>
</dbReference>
<evidence type="ECO:0000313" key="2">
    <source>
        <dbReference type="Proteomes" id="UP000230481"/>
    </source>
</evidence>
<comment type="caution">
    <text evidence="1">The sequence shown here is derived from an EMBL/GenBank/DDBJ whole genome shotgun (WGS) entry which is preliminary data.</text>
</comment>
<organism evidence="1 2">
    <name type="scientific">Candidatus Campbellbacteria bacterium CG10_big_fil_rev_8_21_14_0_10_35_52</name>
    <dbReference type="NCBI Taxonomy" id="1974527"/>
    <lineage>
        <taxon>Bacteria</taxon>
        <taxon>Candidatus Campbelliibacteriota</taxon>
    </lineage>
</organism>
<accession>A0A2M6WVY0</accession>
<sequence>MAFSEQHIIKSSIEIETTPEKIWDFFLNLEKNYTKWHPEDHVFWRWVNGKPLEVGTKIDSKEIIQGHKAGIKAVVLETVKNKKIVLGLRWPFSIVCPKIEWIIETKGSNCIFTAITYYKFSKAFLWFHNINDILNMTKKHMDEEGENLKKLLELK</sequence>
<name>A0A2M6WVY0_9BACT</name>
<protein>
    <recommendedName>
        <fullName evidence="3">Polyketide cyclase</fullName>
    </recommendedName>
</protein>
<evidence type="ECO:0000313" key="1">
    <source>
        <dbReference type="EMBL" id="PIT96964.1"/>
    </source>
</evidence>
<gene>
    <name evidence="1" type="ORF">COT82_00320</name>
</gene>
<dbReference type="Proteomes" id="UP000230481">
    <property type="component" value="Unassembled WGS sequence"/>
</dbReference>
<evidence type="ECO:0008006" key="3">
    <source>
        <dbReference type="Google" id="ProtNLM"/>
    </source>
</evidence>
<dbReference type="InterPro" id="IPR023393">
    <property type="entry name" value="START-like_dom_sf"/>
</dbReference>
<dbReference type="EMBL" id="PFAA01000009">
    <property type="protein sequence ID" value="PIT96964.1"/>
    <property type="molecule type" value="Genomic_DNA"/>
</dbReference>
<proteinExistence type="predicted"/>